<dbReference type="Proteomes" id="UP000219338">
    <property type="component" value="Unassembled WGS sequence"/>
</dbReference>
<dbReference type="OMA" id="AMDDENC"/>
<name>A0A284RYP2_ARMOS</name>
<dbReference type="EMBL" id="FUEG01000021">
    <property type="protein sequence ID" value="SJL13874.1"/>
    <property type="molecule type" value="Genomic_DNA"/>
</dbReference>
<dbReference type="AlphaFoldDB" id="A0A284RYP2"/>
<evidence type="ECO:0000313" key="1">
    <source>
        <dbReference type="EMBL" id="SJL13874.1"/>
    </source>
</evidence>
<dbReference type="OrthoDB" id="2914095at2759"/>
<accession>A0A284RYP2</accession>
<evidence type="ECO:0000313" key="2">
    <source>
        <dbReference type="Proteomes" id="UP000219338"/>
    </source>
</evidence>
<organism evidence="1 2">
    <name type="scientific">Armillaria ostoyae</name>
    <name type="common">Armillaria root rot fungus</name>
    <dbReference type="NCBI Taxonomy" id="47428"/>
    <lineage>
        <taxon>Eukaryota</taxon>
        <taxon>Fungi</taxon>
        <taxon>Dikarya</taxon>
        <taxon>Basidiomycota</taxon>
        <taxon>Agaricomycotina</taxon>
        <taxon>Agaricomycetes</taxon>
        <taxon>Agaricomycetidae</taxon>
        <taxon>Agaricales</taxon>
        <taxon>Marasmiineae</taxon>
        <taxon>Physalacriaceae</taxon>
        <taxon>Armillaria</taxon>
    </lineage>
</organism>
<dbReference type="SUPFAM" id="SSF52047">
    <property type="entry name" value="RNI-like"/>
    <property type="match status" value="1"/>
</dbReference>
<dbReference type="STRING" id="47428.A0A284RYP2"/>
<proteinExistence type="predicted"/>
<evidence type="ECO:0008006" key="3">
    <source>
        <dbReference type="Google" id="ProtNLM"/>
    </source>
</evidence>
<keyword evidence="2" id="KW-1185">Reference proteome</keyword>
<protein>
    <recommendedName>
        <fullName evidence="3">F-box domain-containing protein</fullName>
    </recommendedName>
</protein>
<sequence>MATFEDLHDDVLILIIQFVRYRQCPSSQRLPPNIAPLTRTCRRLRALCFSIIFTKIAWTWVNPSHGVPLFPPTSICGFIRELDIVIIECPLGMVKYSYCQGRSNLRDVRDYLAVISDMIVTVAPSMRAVHTVRFKSEDIGLGPWRTLLEAVFLLPALESVTIDAPWTSRAKTFSSFTPCHAHLRRFIYHAPFLYSLETARYGKRGPEQVNVEVHNLRFILSSNRESLEVLELPGELADDLLDSPFPSLTELFLFGYAPDSFQLHRALTRALLPVSHILTLQIETASNNTSPLRSQMTSALTRDNIAKLRSLTLSNPFPSDPFFSILPPSLEHLSLTSYPEPFPLLRNDKSRIPVDITSCHVVKTILASGSFTNLRSLSISYRWESNQVESSLFSLIPQTSPYLELLELNRYAWKGDPFDVVSLLETSLHSLKYLSHLRLNIERTAGDPHDLFVAMDDENCRAIAKQSIQKLAISIASLRSISRLVLVLHEVPPARGAAHKWTWHKWEISRVDGGADVNVRVL</sequence>
<reference evidence="2" key="1">
    <citation type="journal article" date="2017" name="Nat. Ecol. Evol.">
        <title>Genome expansion and lineage-specific genetic innovations in the forest pathogenic fungi Armillaria.</title>
        <authorList>
            <person name="Sipos G."/>
            <person name="Prasanna A.N."/>
            <person name="Walter M.C."/>
            <person name="O'Connor E."/>
            <person name="Balint B."/>
            <person name="Krizsan K."/>
            <person name="Kiss B."/>
            <person name="Hess J."/>
            <person name="Varga T."/>
            <person name="Slot J."/>
            <person name="Riley R."/>
            <person name="Boka B."/>
            <person name="Rigling D."/>
            <person name="Barry K."/>
            <person name="Lee J."/>
            <person name="Mihaltcheva S."/>
            <person name="LaButti K."/>
            <person name="Lipzen A."/>
            <person name="Waldron R."/>
            <person name="Moloney N.M."/>
            <person name="Sperisen C."/>
            <person name="Kredics L."/>
            <person name="Vagvoelgyi C."/>
            <person name="Patrignani A."/>
            <person name="Fitzpatrick D."/>
            <person name="Nagy I."/>
            <person name="Doyle S."/>
            <person name="Anderson J.B."/>
            <person name="Grigoriev I.V."/>
            <person name="Gueldener U."/>
            <person name="Muensterkoetter M."/>
            <person name="Nagy L.G."/>
        </authorList>
    </citation>
    <scope>NUCLEOTIDE SEQUENCE [LARGE SCALE GENOMIC DNA]</scope>
    <source>
        <strain evidence="2">C18/9</strain>
    </source>
</reference>
<gene>
    <name evidence="1" type="ORF">ARMOST_17323</name>
</gene>